<proteinExistence type="inferred from homology"/>
<sequence>MIFENHLRRSKSALLTSAGIAAVALAVPGSALAQDSAEADVLAEEDTVAGDVIFVTGTRIQRPEVATATPVVAVTAENIEQSGLTNVTELLTQTPALFNSEDNFDAAGSQARTGAAGVNLLNLRNLGANRTLVLVDGRRHIAGVSGEAAVDINTIPVGLIERVDVLTGGVSSVYGADGVSGVVNFIMRRDFEGIDVRAQHGFSEFGDAPSTFISATVGKNFADDRANIALSYEFRRDGRVAFGDRPNGEYEALTLVRNPNDVPDDPNLPDNIFLDRIGWSESSPGGGIVTDGSFLPTFNGDGTPYDLGTFLPDSGFLAQGGDNTPVNSYQGDLQARTKHHSANAFLSYELTPSVRFFAEGKYVRSENFTVAQPSFDFFTFIGEENPFIPQNIVDAGGTATFGGILFNRDNFDFGTRDEFFERDLYRGVVGFDGDIGENARFEVSYVYGQNDTKYISTSQRIEDRYFAALDAVDQGLFLNGVANGVVDCRVNLDGGAIVDAFNFNYGEAPQTFAPGECVPLNIFGEGAPSQAALDFILTDTQNEYTLKQHVVNGFVSGDFGSLFELPGGAVGFAVGAEYRKEQSDFRPDAISTQVTTFDPNAGVLADLALLGPEQGEFDVWEVFGELSIPILSDRPFFETLELTVAGRYSDYSTVGSTEAWSVGGQWAPIRDVRFRGSYSESVRAPNITELFAPRTGTFLFLDDPCDPTNVNQGSPERAANCRALIEGLGADYDTFNFADDIASSASIEGIVSGNPDLLEEEAKTWTAGVVLQPSFIPGLSLTFDWFDISLTDAVRTPLLQETAEFCVDSPTLDNPFCDAITRSATTGFVTSYVVGPQNVAFIDTAGADITVNYGFEPGDGSWGRFDLRGTLGYLDKFEFLPANGGTVDIERKEVGFPEWTGNADITWSKGAFLVNYGVQYIGDQLRFENDEIAADPDIVDPEFLVIDDRLIHDFRIEVTPEEDLFSVYFGVNNFTNELPAQGLDNTPTGWLGRYFYAGIRITTDKLGF</sequence>
<dbReference type="Pfam" id="PF00593">
    <property type="entry name" value="TonB_dep_Rec_b-barrel"/>
    <property type="match status" value="1"/>
</dbReference>
<evidence type="ECO:0000256" key="2">
    <source>
        <dbReference type="ARBA" id="ARBA00022448"/>
    </source>
</evidence>
<dbReference type="InterPro" id="IPR036942">
    <property type="entry name" value="Beta-barrel_TonB_sf"/>
</dbReference>
<dbReference type="AlphaFoldDB" id="A0A1Y6ESL8"/>
<dbReference type="Gene3D" id="2.170.130.10">
    <property type="entry name" value="TonB-dependent receptor, plug domain"/>
    <property type="match status" value="1"/>
</dbReference>
<evidence type="ECO:0000313" key="14">
    <source>
        <dbReference type="Proteomes" id="UP000194420"/>
    </source>
</evidence>
<evidence type="ECO:0000256" key="7">
    <source>
        <dbReference type="ARBA" id="ARBA00023237"/>
    </source>
</evidence>
<evidence type="ECO:0000256" key="8">
    <source>
        <dbReference type="PROSITE-ProRule" id="PRU01360"/>
    </source>
</evidence>
<dbReference type="OrthoDB" id="7614575at2"/>
<evidence type="ECO:0000256" key="6">
    <source>
        <dbReference type="ARBA" id="ARBA00023136"/>
    </source>
</evidence>
<evidence type="ECO:0000256" key="9">
    <source>
        <dbReference type="RuleBase" id="RU003357"/>
    </source>
</evidence>
<dbReference type="PANTHER" id="PTHR47234">
    <property type="match status" value="1"/>
</dbReference>
<dbReference type="InterPro" id="IPR037066">
    <property type="entry name" value="Plug_dom_sf"/>
</dbReference>
<dbReference type="Proteomes" id="UP000194420">
    <property type="component" value="Unassembled WGS sequence"/>
</dbReference>
<evidence type="ECO:0000256" key="5">
    <source>
        <dbReference type="ARBA" id="ARBA00023077"/>
    </source>
</evidence>
<dbReference type="InterPro" id="IPR039426">
    <property type="entry name" value="TonB-dep_rcpt-like"/>
</dbReference>
<keyword evidence="14" id="KW-1185">Reference proteome</keyword>
<keyword evidence="10" id="KW-0732">Signal</keyword>
<evidence type="ECO:0000313" key="13">
    <source>
        <dbReference type="EMBL" id="SMQ63492.1"/>
    </source>
</evidence>
<dbReference type="InterPro" id="IPR000531">
    <property type="entry name" value="Beta-barrel_TonB"/>
</dbReference>
<keyword evidence="3 8" id="KW-1134">Transmembrane beta strand</keyword>
<organism evidence="13 14">
    <name type="scientific">Altererythrobacter xiamenensis</name>
    <dbReference type="NCBI Taxonomy" id="1316679"/>
    <lineage>
        <taxon>Bacteria</taxon>
        <taxon>Pseudomonadati</taxon>
        <taxon>Pseudomonadota</taxon>
        <taxon>Alphaproteobacteria</taxon>
        <taxon>Sphingomonadales</taxon>
        <taxon>Erythrobacteraceae</taxon>
        <taxon>Altererythrobacter</taxon>
    </lineage>
</organism>
<dbReference type="PANTHER" id="PTHR47234:SF2">
    <property type="entry name" value="TONB-DEPENDENT RECEPTOR"/>
    <property type="match status" value="1"/>
</dbReference>
<keyword evidence="13" id="KW-0675">Receptor</keyword>
<dbReference type="Gene3D" id="2.40.170.20">
    <property type="entry name" value="TonB-dependent receptor, beta-barrel domain"/>
    <property type="match status" value="1"/>
</dbReference>
<gene>
    <name evidence="13" type="ORF">SAMN06297468_0862</name>
</gene>
<keyword evidence="2 8" id="KW-0813">Transport</keyword>
<feature type="domain" description="TonB-dependent receptor plug" evidence="12">
    <location>
        <begin position="66"/>
        <end position="182"/>
    </location>
</feature>
<dbReference type="PROSITE" id="PS52016">
    <property type="entry name" value="TONB_DEPENDENT_REC_3"/>
    <property type="match status" value="1"/>
</dbReference>
<evidence type="ECO:0000256" key="10">
    <source>
        <dbReference type="SAM" id="SignalP"/>
    </source>
</evidence>
<dbReference type="Pfam" id="PF07715">
    <property type="entry name" value="Plug"/>
    <property type="match status" value="1"/>
</dbReference>
<name>A0A1Y6ESL8_9SPHN</name>
<dbReference type="InterPro" id="IPR012910">
    <property type="entry name" value="Plug_dom"/>
</dbReference>
<feature type="chain" id="PRO_5012102348" evidence="10">
    <location>
        <begin position="34"/>
        <end position="1008"/>
    </location>
</feature>
<comment type="similarity">
    <text evidence="8 9">Belongs to the TonB-dependent receptor family.</text>
</comment>
<dbReference type="EMBL" id="FXWG01000001">
    <property type="protein sequence ID" value="SMQ63492.1"/>
    <property type="molecule type" value="Genomic_DNA"/>
</dbReference>
<keyword evidence="5 9" id="KW-0798">TonB box</keyword>
<feature type="domain" description="TonB-dependent receptor-like beta-barrel" evidence="11">
    <location>
        <begin position="537"/>
        <end position="973"/>
    </location>
</feature>
<evidence type="ECO:0000256" key="1">
    <source>
        <dbReference type="ARBA" id="ARBA00004571"/>
    </source>
</evidence>
<dbReference type="RefSeq" id="WP_086436733.1">
    <property type="nucleotide sequence ID" value="NZ_FXWG01000001.1"/>
</dbReference>
<keyword evidence="6 8" id="KW-0472">Membrane</keyword>
<keyword evidence="4 8" id="KW-0812">Transmembrane</keyword>
<keyword evidence="7 8" id="KW-0998">Cell outer membrane</keyword>
<evidence type="ECO:0000256" key="4">
    <source>
        <dbReference type="ARBA" id="ARBA00022692"/>
    </source>
</evidence>
<comment type="subcellular location">
    <subcellularLocation>
        <location evidence="1 8">Cell outer membrane</location>
        <topology evidence="1 8">Multi-pass membrane protein</topology>
    </subcellularLocation>
</comment>
<reference evidence="14" key="1">
    <citation type="submission" date="2017-04" db="EMBL/GenBank/DDBJ databases">
        <authorList>
            <person name="Varghese N."/>
            <person name="Submissions S."/>
        </authorList>
    </citation>
    <scope>NUCLEOTIDE SEQUENCE [LARGE SCALE GENOMIC DNA]</scope>
</reference>
<evidence type="ECO:0000259" key="11">
    <source>
        <dbReference type="Pfam" id="PF00593"/>
    </source>
</evidence>
<dbReference type="GO" id="GO:0009279">
    <property type="term" value="C:cell outer membrane"/>
    <property type="evidence" value="ECO:0007669"/>
    <property type="project" value="UniProtKB-SubCell"/>
</dbReference>
<feature type="signal peptide" evidence="10">
    <location>
        <begin position="1"/>
        <end position="33"/>
    </location>
</feature>
<accession>A0A1Y6ESL8</accession>
<dbReference type="SUPFAM" id="SSF56935">
    <property type="entry name" value="Porins"/>
    <property type="match status" value="1"/>
</dbReference>
<evidence type="ECO:0000259" key="12">
    <source>
        <dbReference type="Pfam" id="PF07715"/>
    </source>
</evidence>
<evidence type="ECO:0000256" key="3">
    <source>
        <dbReference type="ARBA" id="ARBA00022452"/>
    </source>
</evidence>
<protein>
    <submittedName>
        <fullName evidence="13">TonB-dependent Receptor Plug Domain</fullName>
    </submittedName>
</protein>